<organism evidence="2">
    <name type="scientific">Trichogramma dendrolimi</name>
    <dbReference type="NCBI Taxonomy" id="114056"/>
    <lineage>
        <taxon>Eukaryota</taxon>
        <taxon>Metazoa</taxon>
        <taxon>Ecdysozoa</taxon>
        <taxon>Arthropoda</taxon>
        <taxon>Hexapoda</taxon>
        <taxon>Insecta</taxon>
        <taxon>Pterygota</taxon>
        <taxon>Neoptera</taxon>
        <taxon>Endopterygota</taxon>
        <taxon>Hymenoptera</taxon>
        <taxon>Apocrita</taxon>
        <taxon>Proctotrupomorpha</taxon>
        <taxon>Chalcidoidea</taxon>
        <taxon>Trichogrammatidae</taxon>
        <taxon>Trichogramma</taxon>
    </lineage>
</organism>
<dbReference type="SUPFAM" id="SSF100910">
    <property type="entry name" value="Chemosensory protein Csp2"/>
    <property type="match status" value="1"/>
</dbReference>
<evidence type="ECO:0000256" key="1">
    <source>
        <dbReference type="SAM" id="SignalP"/>
    </source>
</evidence>
<dbReference type="InterPro" id="IPR005055">
    <property type="entry name" value="A10/PebIII"/>
</dbReference>
<evidence type="ECO:0000313" key="2">
    <source>
        <dbReference type="EMBL" id="ANG08520.1"/>
    </source>
</evidence>
<name>A0A2S0BE26_9HYME</name>
<keyword evidence="1" id="KW-0732">Signal</keyword>
<sequence>MKALLSYVAVFGLLLLLLLTTSGAEESKYTTKYDDLDIDSIIKNERLLNSYVGCLLDRKPCTPDATELKANLPDALANECSRCSERQRQISDKLSHHLIDHRPEDWQQLEAKYDPTGTYRRVYLSDRQRLKAAVATTDNTDVGPAAASGA</sequence>
<dbReference type="PANTHER" id="PTHR11257:SF13">
    <property type="entry name" value="GEO07322P1"/>
    <property type="match status" value="1"/>
</dbReference>
<proteinExistence type="evidence at transcript level"/>
<protein>
    <submittedName>
        <fullName evidence="2">Chemosensory protein 6</fullName>
    </submittedName>
</protein>
<dbReference type="PANTHER" id="PTHR11257">
    <property type="entry name" value="CHEMOSENSORY PROTEIN-RELATED"/>
    <property type="match status" value="1"/>
</dbReference>
<feature type="chain" id="PRO_5015596041" evidence="1">
    <location>
        <begin position="25"/>
        <end position="150"/>
    </location>
</feature>
<reference evidence="2" key="1">
    <citation type="submission" date="2015-05" db="EMBL/GenBank/DDBJ databases">
        <title>Transcriptome analysis and olfactory genes identification of a widely used parasitoid wasp Trichogramma dendrolimi Matsumura (Hymenoptera: Trichogrammatidae).</title>
        <authorList>
            <person name="Zhang S."/>
        </authorList>
    </citation>
    <scope>NUCLEOTIDE SEQUENCE</scope>
</reference>
<feature type="signal peptide" evidence="1">
    <location>
        <begin position="1"/>
        <end position="24"/>
    </location>
</feature>
<dbReference type="InterPro" id="IPR036682">
    <property type="entry name" value="OS_D_A10/PebIII_sf"/>
</dbReference>
<dbReference type="AlphaFoldDB" id="A0A2S0BE26"/>
<dbReference type="Pfam" id="PF03392">
    <property type="entry name" value="OS-D"/>
    <property type="match status" value="1"/>
</dbReference>
<dbReference type="Gene3D" id="1.10.2080.10">
    <property type="entry name" value="Insect odorant-binding protein A10/Ejaculatory bulb-specific protein 3"/>
    <property type="match status" value="1"/>
</dbReference>
<dbReference type="EMBL" id="KR812320">
    <property type="protein sequence ID" value="ANG08520.1"/>
    <property type="molecule type" value="mRNA"/>
</dbReference>
<accession>A0A2S0BE26</accession>